<evidence type="ECO:0000256" key="1">
    <source>
        <dbReference type="SAM" id="MobiDB-lite"/>
    </source>
</evidence>
<name>A0A8H4QDF5_9HYPO</name>
<feature type="compositionally biased region" description="Basic and acidic residues" evidence="1">
    <location>
        <begin position="20"/>
        <end position="43"/>
    </location>
</feature>
<dbReference type="EMBL" id="JAACLJ010000001">
    <property type="protein sequence ID" value="KAF4595519.1"/>
    <property type="molecule type" value="Genomic_DNA"/>
</dbReference>
<organism evidence="2 3">
    <name type="scientific">Ophiocordyceps camponoti-floridani</name>
    <dbReference type="NCBI Taxonomy" id="2030778"/>
    <lineage>
        <taxon>Eukaryota</taxon>
        <taxon>Fungi</taxon>
        <taxon>Dikarya</taxon>
        <taxon>Ascomycota</taxon>
        <taxon>Pezizomycotina</taxon>
        <taxon>Sordariomycetes</taxon>
        <taxon>Hypocreomycetidae</taxon>
        <taxon>Hypocreales</taxon>
        <taxon>Ophiocordycipitaceae</taxon>
        <taxon>Ophiocordyceps</taxon>
    </lineage>
</organism>
<feature type="compositionally biased region" description="Basic and acidic residues" evidence="1">
    <location>
        <begin position="101"/>
        <end position="120"/>
    </location>
</feature>
<feature type="region of interest" description="Disordered" evidence="1">
    <location>
        <begin position="101"/>
        <end position="128"/>
    </location>
</feature>
<proteinExistence type="predicted"/>
<reference evidence="2 3" key="1">
    <citation type="journal article" date="2020" name="G3 (Bethesda)">
        <title>Genetic Underpinnings of Host Manipulation by Ophiocordyceps as Revealed by Comparative Transcriptomics.</title>
        <authorList>
            <person name="Will I."/>
            <person name="Das B."/>
            <person name="Trinh T."/>
            <person name="Brachmann A."/>
            <person name="Ohm R.A."/>
            <person name="de Bekker C."/>
        </authorList>
    </citation>
    <scope>NUCLEOTIDE SEQUENCE [LARGE SCALE GENOMIC DNA]</scope>
    <source>
        <strain evidence="2 3">EC05</strain>
    </source>
</reference>
<dbReference type="OrthoDB" id="4837923at2759"/>
<keyword evidence="3" id="KW-1185">Reference proteome</keyword>
<feature type="region of interest" description="Disordered" evidence="1">
    <location>
        <begin position="1"/>
        <end position="53"/>
    </location>
</feature>
<gene>
    <name evidence="2" type="ORF">GQ602_001132</name>
</gene>
<feature type="compositionally biased region" description="Basic residues" evidence="1">
    <location>
        <begin position="635"/>
        <end position="653"/>
    </location>
</feature>
<sequence length="709" mass="77183">MGSSNGSLPPHSQNDGPETASKKIDEPLEQDTDHHSAMPKDADETSPPARRNHVSARSNMALDGARLSCCTHVSDGEPYGHVRKFCRDGCRPSIILDCESRRAREAQTPETKARPAEDSVRSMAGSRPSRAVDDILRMAGLDQSSLQKLSGRASGTGSEATYIFSPRHPETACYMFRREDAEAEDSYEFEHVPVKAVHGFGRSAYLMAMAQAECNEDEATGLSPRNERTPQGPTSKTGKAESRPSAPSASSGDGWPRSCEQQGGDDSGSRDIGVTIRRVLSQLRVAAERRSIFHPNDGEGGPLYLVSERDVAHAMTLALSEPRRCPKFSASTSCLPKLHSRTKAIMPSPPAAAEPATTISLPQTSFSSLGVVSDMDSTRAPTTRATVVSRQSATEIVWAENEGYRRFSTSSRNASEPFPSIRWRCHSPPSEPDTPYATQGCPLLQDATRRNGSSTEGSQTLSLIDDASMTSFPELPRRQCTNEWLNPPASMEQINKGLPSDLYRMGIDAHGDGSSLEPGAHRVQGLQELAVDAMRCNQTLFSGDPFQHVGAHRTGDGAASASRMGSSIGSAAHRRRSSHLVDAAGRATWHAESSDGLIPVILDRLRKSEQRMFNDESNDTNKNNKSSSSSSSRSSRQHQYCHRHTRKHHHHHRPDCAGRRAPANTPRGRRVSIRADGEGLRHRSDDVCSEDNRPHVCADEMDDGSTGPE</sequence>
<feature type="region of interest" description="Disordered" evidence="1">
    <location>
        <begin position="552"/>
        <end position="574"/>
    </location>
</feature>
<feature type="compositionally biased region" description="Polar residues" evidence="1">
    <location>
        <begin position="1"/>
        <end position="16"/>
    </location>
</feature>
<accession>A0A8H4QDF5</accession>
<protein>
    <submittedName>
        <fullName evidence="2">D-xylulose reductase A</fullName>
    </submittedName>
</protein>
<feature type="region of interest" description="Disordered" evidence="1">
    <location>
        <begin position="216"/>
        <end position="273"/>
    </location>
</feature>
<feature type="compositionally biased region" description="Basic and acidic residues" evidence="1">
    <location>
        <begin position="673"/>
        <end position="698"/>
    </location>
</feature>
<comment type="caution">
    <text evidence="2">The sequence shown here is derived from an EMBL/GenBank/DDBJ whole genome shotgun (WGS) entry which is preliminary data.</text>
</comment>
<dbReference type="Proteomes" id="UP000562929">
    <property type="component" value="Unassembled WGS sequence"/>
</dbReference>
<feature type="region of interest" description="Disordered" evidence="1">
    <location>
        <begin position="612"/>
        <end position="709"/>
    </location>
</feature>
<evidence type="ECO:0000313" key="3">
    <source>
        <dbReference type="Proteomes" id="UP000562929"/>
    </source>
</evidence>
<evidence type="ECO:0000313" key="2">
    <source>
        <dbReference type="EMBL" id="KAF4595519.1"/>
    </source>
</evidence>
<dbReference type="AlphaFoldDB" id="A0A8H4QDF5"/>